<keyword evidence="1" id="KW-0812">Transmembrane</keyword>
<dbReference type="KEGG" id="vbh:CMV30_14490"/>
<dbReference type="EMBL" id="CP023344">
    <property type="protein sequence ID" value="ATC65071.1"/>
    <property type="molecule type" value="Genomic_DNA"/>
</dbReference>
<protein>
    <submittedName>
        <fullName evidence="2">Uncharacterized protein</fullName>
    </submittedName>
</protein>
<name>A0A290QL11_9BACT</name>
<proteinExistence type="predicted"/>
<organism evidence="2 3">
    <name type="scientific">Nibricoccus aquaticus</name>
    <dbReference type="NCBI Taxonomy" id="2576891"/>
    <lineage>
        <taxon>Bacteria</taxon>
        <taxon>Pseudomonadati</taxon>
        <taxon>Verrucomicrobiota</taxon>
        <taxon>Opitutia</taxon>
        <taxon>Opitutales</taxon>
        <taxon>Opitutaceae</taxon>
        <taxon>Nibricoccus</taxon>
    </lineage>
</organism>
<feature type="transmembrane region" description="Helical" evidence="1">
    <location>
        <begin position="12"/>
        <end position="31"/>
    </location>
</feature>
<evidence type="ECO:0000256" key="1">
    <source>
        <dbReference type="SAM" id="Phobius"/>
    </source>
</evidence>
<evidence type="ECO:0000313" key="2">
    <source>
        <dbReference type="EMBL" id="ATC65071.1"/>
    </source>
</evidence>
<keyword evidence="1" id="KW-0472">Membrane</keyword>
<gene>
    <name evidence="2" type="ORF">CMV30_14490</name>
</gene>
<keyword evidence="1" id="KW-1133">Transmembrane helix</keyword>
<sequence length="60" mass="6753">MLHNFAVTHPLMVIAIAVFAAFYFTGVYLLVSSLSQKPEWFEDENGDLHHMPEGDVAAHH</sequence>
<dbReference type="Proteomes" id="UP000217265">
    <property type="component" value="Chromosome"/>
</dbReference>
<dbReference type="AlphaFoldDB" id="A0A290QL11"/>
<evidence type="ECO:0000313" key="3">
    <source>
        <dbReference type="Proteomes" id="UP000217265"/>
    </source>
</evidence>
<accession>A0A290QL11</accession>
<reference evidence="2 3" key="1">
    <citation type="submission" date="2017-09" db="EMBL/GenBank/DDBJ databases">
        <title>Complete genome sequence of Verrucomicrobial strain HZ-65, isolated from freshwater.</title>
        <authorList>
            <person name="Choi A."/>
        </authorList>
    </citation>
    <scope>NUCLEOTIDE SEQUENCE [LARGE SCALE GENOMIC DNA]</scope>
    <source>
        <strain evidence="2 3">HZ-65</strain>
    </source>
</reference>
<keyword evidence="3" id="KW-1185">Reference proteome</keyword>